<evidence type="ECO:0000256" key="1">
    <source>
        <dbReference type="ARBA" id="ARBA00000830"/>
    </source>
</evidence>
<dbReference type="Pfam" id="PF13419">
    <property type="entry name" value="HAD_2"/>
    <property type="match status" value="1"/>
</dbReference>
<accession>A0A3B0VVG8</accession>
<evidence type="ECO:0000256" key="5">
    <source>
        <dbReference type="ARBA" id="ARBA00013078"/>
    </source>
</evidence>
<dbReference type="GO" id="GO:0005975">
    <property type="term" value="P:carbohydrate metabolic process"/>
    <property type="evidence" value="ECO:0007669"/>
    <property type="project" value="InterPro"/>
</dbReference>
<dbReference type="GO" id="GO:0008967">
    <property type="term" value="F:phosphoglycolate phosphatase activity"/>
    <property type="evidence" value="ECO:0007669"/>
    <property type="project" value="UniProtKB-EC"/>
</dbReference>
<dbReference type="PANTHER" id="PTHR43434">
    <property type="entry name" value="PHOSPHOGLYCOLATE PHOSPHATASE"/>
    <property type="match status" value="1"/>
</dbReference>
<dbReference type="GO" id="GO:0046295">
    <property type="term" value="P:glycolate biosynthetic process"/>
    <property type="evidence" value="ECO:0007669"/>
    <property type="project" value="UniProtKB-UniPathway"/>
</dbReference>
<dbReference type="GO" id="GO:0046872">
    <property type="term" value="F:metal ion binding"/>
    <property type="evidence" value="ECO:0007669"/>
    <property type="project" value="UniProtKB-KW"/>
</dbReference>
<dbReference type="NCBIfam" id="NF009695">
    <property type="entry name" value="PRK13222.1-2"/>
    <property type="match status" value="1"/>
</dbReference>
<dbReference type="PRINTS" id="PR00413">
    <property type="entry name" value="HADHALOGNASE"/>
</dbReference>
<keyword evidence="6" id="KW-0479">Metal-binding</keyword>
<dbReference type="InterPro" id="IPR041492">
    <property type="entry name" value="HAD_2"/>
</dbReference>
<gene>
    <name evidence="10" type="ORF">MNBD_GAMMA04-951</name>
</gene>
<dbReference type="InterPro" id="IPR037512">
    <property type="entry name" value="PGPase_prok"/>
</dbReference>
<dbReference type="SFLD" id="SFLDS00003">
    <property type="entry name" value="Haloacid_Dehalogenase"/>
    <property type="match status" value="1"/>
</dbReference>
<dbReference type="GO" id="GO:0006281">
    <property type="term" value="P:DNA repair"/>
    <property type="evidence" value="ECO:0007669"/>
    <property type="project" value="TreeGrafter"/>
</dbReference>
<dbReference type="GO" id="GO:0005829">
    <property type="term" value="C:cytosol"/>
    <property type="evidence" value="ECO:0007669"/>
    <property type="project" value="TreeGrafter"/>
</dbReference>
<dbReference type="EC" id="3.1.3.18" evidence="5"/>
<evidence type="ECO:0000256" key="6">
    <source>
        <dbReference type="ARBA" id="ARBA00022723"/>
    </source>
</evidence>
<comment type="catalytic activity">
    <reaction evidence="1">
        <text>2-phosphoglycolate + H2O = glycolate + phosphate</text>
        <dbReference type="Rhea" id="RHEA:14369"/>
        <dbReference type="ChEBI" id="CHEBI:15377"/>
        <dbReference type="ChEBI" id="CHEBI:29805"/>
        <dbReference type="ChEBI" id="CHEBI:43474"/>
        <dbReference type="ChEBI" id="CHEBI:58033"/>
        <dbReference type="EC" id="3.1.3.18"/>
    </reaction>
</comment>
<dbReference type="InterPro" id="IPR036412">
    <property type="entry name" value="HAD-like_sf"/>
</dbReference>
<dbReference type="UniPathway" id="UPA00865">
    <property type="reaction ID" value="UER00834"/>
</dbReference>
<organism evidence="10">
    <name type="scientific">hydrothermal vent metagenome</name>
    <dbReference type="NCBI Taxonomy" id="652676"/>
    <lineage>
        <taxon>unclassified sequences</taxon>
        <taxon>metagenomes</taxon>
        <taxon>ecological metagenomes</taxon>
    </lineage>
</organism>
<dbReference type="Gene3D" id="1.10.150.240">
    <property type="entry name" value="Putative phosphatase, domain 2"/>
    <property type="match status" value="1"/>
</dbReference>
<dbReference type="FunFam" id="3.40.50.1000:FF:000022">
    <property type="entry name" value="Phosphoglycolate phosphatase"/>
    <property type="match status" value="1"/>
</dbReference>
<comment type="cofactor">
    <cofactor evidence="2">
        <name>Mg(2+)</name>
        <dbReference type="ChEBI" id="CHEBI:18420"/>
    </cofactor>
</comment>
<dbReference type="CDD" id="cd16417">
    <property type="entry name" value="HAD_PGPase"/>
    <property type="match status" value="1"/>
</dbReference>
<comment type="similarity">
    <text evidence="4">Belongs to the HAD-like hydrolase superfamily. CbbY/CbbZ/Gph/YieH family.</text>
</comment>
<dbReference type="NCBIfam" id="TIGR01449">
    <property type="entry name" value="PGP_bact"/>
    <property type="match status" value="1"/>
</dbReference>
<dbReference type="SFLD" id="SFLDG01135">
    <property type="entry name" value="C1.5.6:_HAD__Beta-PGM__Phospha"/>
    <property type="match status" value="1"/>
</dbReference>
<dbReference type="SUPFAM" id="SSF56784">
    <property type="entry name" value="HAD-like"/>
    <property type="match status" value="1"/>
</dbReference>
<evidence type="ECO:0000256" key="9">
    <source>
        <dbReference type="ARBA" id="ARBA00023277"/>
    </source>
</evidence>
<dbReference type="PANTHER" id="PTHR43434:SF1">
    <property type="entry name" value="PHOSPHOGLYCOLATE PHOSPHATASE"/>
    <property type="match status" value="1"/>
</dbReference>
<dbReference type="NCBIfam" id="TIGR01509">
    <property type="entry name" value="HAD-SF-IA-v3"/>
    <property type="match status" value="1"/>
</dbReference>
<keyword evidence="9" id="KW-0119">Carbohydrate metabolism</keyword>
<dbReference type="EMBL" id="UOFB01000211">
    <property type="protein sequence ID" value="VAW47635.1"/>
    <property type="molecule type" value="Genomic_DNA"/>
</dbReference>
<reference evidence="10" key="1">
    <citation type="submission" date="2018-06" db="EMBL/GenBank/DDBJ databases">
        <authorList>
            <person name="Zhirakovskaya E."/>
        </authorList>
    </citation>
    <scope>NUCLEOTIDE SEQUENCE</scope>
</reference>
<evidence type="ECO:0000256" key="7">
    <source>
        <dbReference type="ARBA" id="ARBA00022801"/>
    </source>
</evidence>
<dbReference type="InterPro" id="IPR006439">
    <property type="entry name" value="HAD-SF_hydro_IA"/>
</dbReference>
<evidence type="ECO:0000256" key="2">
    <source>
        <dbReference type="ARBA" id="ARBA00001946"/>
    </source>
</evidence>
<evidence type="ECO:0000256" key="3">
    <source>
        <dbReference type="ARBA" id="ARBA00004818"/>
    </source>
</evidence>
<dbReference type="SFLD" id="SFLDG01129">
    <property type="entry name" value="C1.5:_HAD__Beta-PGM__Phosphata"/>
    <property type="match status" value="1"/>
</dbReference>
<evidence type="ECO:0000256" key="4">
    <source>
        <dbReference type="ARBA" id="ARBA00006171"/>
    </source>
</evidence>
<protein>
    <recommendedName>
        <fullName evidence="5">phosphoglycolate phosphatase</fullName>
        <ecNumber evidence="5">3.1.3.18</ecNumber>
    </recommendedName>
</protein>
<comment type="pathway">
    <text evidence="3">Organic acid metabolism; glycolate biosynthesis; glycolate from 2-phosphoglycolate: step 1/1.</text>
</comment>
<keyword evidence="7 10" id="KW-0378">Hydrolase</keyword>
<keyword evidence="8" id="KW-0460">Magnesium</keyword>
<dbReference type="HAMAP" id="MF_00495">
    <property type="entry name" value="GPH_hydrolase_bact"/>
    <property type="match status" value="1"/>
</dbReference>
<dbReference type="InterPro" id="IPR050155">
    <property type="entry name" value="HAD-like_hydrolase_sf"/>
</dbReference>
<proteinExistence type="inferred from homology"/>
<evidence type="ECO:0000313" key="10">
    <source>
        <dbReference type="EMBL" id="VAW47635.1"/>
    </source>
</evidence>
<name>A0A3B0VVG8_9ZZZZ</name>
<dbReference type="NCBIfam" id="TIGR01549">
    <property type="entry name" value="HAD-SF-IA-v1"/>
    <property type="match status" value="1"/>
</dbReference>
<dbReference type="AlphaFoldDB" id="A0A3B0VVG8"/>
<dbReference type="Gene3D" id="3.40.50.1000">
    <property type="entry name" value="HAD superfamily/HAD-like"/>
    <property type="match status" value="1"/>
</dbReference>
<dbReference type="InterPro" id="IPR023214">
    <property type="entry name" value="HAD_sf"/>
</dbReference>
<sequence length="228" mass="25510">MQKIKPDFVLIDLDGTLIDSVPDLAYCVDETMIQLGLPKRGQDAVRNWVGNGVQRLTERALVNSLDGMPSQALMDKAYPVFLALYKENNSQRSQVYDGVIEGLSWMKENGYRLGCVTNKAEAFTFPLLKNKDLFDLFEVVVSGDTCSEKKPHPMPLLHAAKLMGVNPKNALMIGDSRSDVKAARAAGFPVFCLTYGYNHGEDIRDYQPDVVMDSFMEIPDYMESRSID</sequence>
<dbReference type="InterPro" id="IPR023198">
    <property type="entry name" value="PGP-like_dom2"/>
</dbReference>
<evidence type="ECO:0000256" key="8">
    <source>
        <dbReference type="ARBA" id="ARBA00022842"/>
    </source>
</evidence>